<feature type="domain" description="TadE-like" evidence="2">
    <location>
        <begin position="11"/>
        <end position="53"/>
    </location>
</feature>
<name>A0A3N2BEP9_9MICO</name>
<comment type="caution">
    <text evidence="3">The sequence shown here is derived from an EMBL/GenBank/DDBJ whole genome shotgun (WGS) entry which is preliminary data.</text>
</comment>
<proteinExistence type="predicted"/>
<sequence length="130" mass="13367">MTGARTDGERGSAVAEFTLVAGLLVLVALTVMQLALALHVRNVLTDAAAEGARHAALEGAAEDAGTQRTRDLITATLTVSYAENIRTSTIISEGVELRRVEVSAPLPLVGLVGPAGVLEVRGHAVVEGTT</sequence>
<evidence type="ECO:0000259" key="2">
    <source>
        <dbReference type="Pfam" id="PF07811"/>
    </source>
</evidence>
<keyword evidence="1" id="KW-0472">Membrane</keyword>
<protein>
    <submittedName>
        <fullName evidence="3">TadE-like protein</fullName>
    </submittedName>
</protein>
<evidence type="ECO:0000313" key="4">
    <source>
        <dbReference type="Proteomes" id="UP000280668"/>
    </source>
</evidence>
<keyword evidence="1" id="KW-1133">Transmembrane helix</keyword>
<accession>A0A3N2BEP9</accession>
<organism evidence="3 4">
    <name type="scientific">Bogoriella caseilytica</name>
    <dbReference type="NCBI Taxonomy" id="56055"/>
    <lineage>
        <taxon>Bacteria</taxon>
        <taxon>Bacillati</taxon>
        <taxon>Actinomycetota</taxon>
        <taxon>Actinomycetes</taxon>
        <taxon>Micrococcales</taxon>
        <taxon>Bogoriellaceae</taxon>
        <taxon>Bogoriella</taxon>
    </lineage>
</organism>
<dbReference type="EMBL" id="RKHK01000001">
    <property type="protein sequence ID" value="ROR73719.1"/>
    <property type="molecule type" value="Genomic_DNA"/>
</dbReference>
<evidence type="ECO:0000256" key="1">
    <source>
        <dbReference type="SAM" id="Phobius"/>
    </source>
</evidence>
<evidence type="ECO:0000313" key="3">
    <source>
        <dbReference type="EMBL" id="ROR73719.1"/>
    </source>
</evidence>
<dbReference type="Pfam" id="PF07811">
    <property type="entry name" value="TadE"/>
    <property type="match status" value="1"/>
</dbReference>
<feature type="transmembrane region" description="Helical" evidence="1">
    <location>
        <begin position="17"/>
        <end position="38"/>
    </location>
</feature>
<reference evidence="3 4" key="1">
    <citation type="submission" date="2018-11" db="EMBL/GenBank/DDBJ databases">
        <title>Sequencing the genomes of 1000 actinobacteria strains.</title>
        <authorList>
            <person name="Klenk H.-P."/>
        </authorList>
    </citation>
    <scope>NUCLEOTIDE SEQUENCE [LARGE SCALE GENOMIC DNA]</scope>
    <source>
        <strain evidence="3 4">DSM 11294</strain>
    </source>
</reference>
<keyword evidence="1" id="KW-0812">Transmembrane</keyword>
<gene>
    <name evidence="3" type="ORF">EDD31_2107</name>
</gene>
<dbReference type="InterPro" id="IPR012495">
    <property type="entry name" value="TadE-like_dom"/>
</dbReference>
<keyword evidence="4" id="KW-1185">Reference proteome</keyword>
<dbReference type="Proteomes" id="UP000280668">
    <property type="component" value="Unassembled WGS sequence"/>
</dbReference>
<dbReference type="AlphaFoldDB" id="A0A3N2BEP9"/>
<dbReference type="RefSeq" id="WP_123304103.1">
    <property type="nucleotide sequence ID" value="NZ_RKHK01000001.1"/>
</dbReference>
<dbReference type="OrthoDB" id="3254574at2"/>